<feature type="transmembrane region" description="Helical" evidence="8">
    <location>
        <begin position="115"/>
        <end position="136"/>
    </location>
</feature>
<dbReference type="SUPFAM" id="SSF103473">
    <property type="entry name" value="MFS general substrate transporter"/>
    <property type="match status" value="1"/>
</dbReference>
<keyword evidence="3" id="KW-1003">Cell membrane</keyword>
<dbReference type="InterPro" id="IPR000109">
    <property type="entry name" value="POT_fam"/>
</dbReference>
<keyword evidence="4 8" id="KW-0812">Transmembrane</keyword>
<keyword evidence="5 8" id="KW-1133">Transmembrane helix</keyword>
<feature type="transmembrane region" description="Helical" evidence="8">
    <location>
        <begin position="83"/>
        <end position="103"/>
    </location>
</feature>
<name>A0A2M8ENY0_9BACT</name>
<keyword evidence="2" id="KW-0813">Transport</keyword>
<evidence type="ECO:0000256" key="2">
    <source>
        <dbReference type="ARBA" id="ARBA00022448"/>
    </source>
</evidence>
<comment type="subcellular location">
    <subcellularLocation>
        <location evidence="1">Cell membrane</location>
        <topology evidence="1">Multi-pass membrane protein</topology>
    </subcellularLocation>
</comment>
<evidence type="ECO:0000256" key="5">
    <source>
        <dbReference type="ARBA" id="ARBA00022989"/>
    </source>
</evidence>
<keyword evidence="6 8" id="KW-0472">Membrane</keyword>
<dbReference type="InterPro" id="IPR036259">
    <property type="entry name" value="MFS_trans_sf"/>
</dbReference>
<dbReference type="PANTHER" id="PTHR23517:SF3">
    <property type="entry name" value="INTEGRAL MEMBRANE TRANSPORT PROTEIN"/>
    <property type="match status" value="1"/>
</dbReference>
<feature type="transmembrane region" description="Helical" evidence="8">
    <location>
        <begin position="20"/>
        <end position="41"/>
    </location>
</feature>
<evidence type="ECO:0000256" key="7">
    <source>
        <dbReference type="SAM" id="MobiDB-lite"/>
    </source>
</evidence>
<protein>
    <recommendedName>
        <fullName evidence="11">Major facilitator superfamily (MFS) profile domain-containing protein</fullName>
    </recommendedName>
</protein>
<feature type="transmembrane region" description="Helical" evidence="8">
    <location>
        <begin position="47"/>
        <end position="71"/>
    </location>
</feature>
<dbReference type="Gene3D" id="1.20.1250.20">
    <property type="entry name" value="MFS general substrate transporter like domains"/>
    <property type="match status" value="2"/>
</dbReference>
<dbReference type="PANTHER" id="PTHR23517">
    <property type="entry name" value="RESISTANCE PROTEIN MDTM, PUTATIVE-RELATED-RELATED"/>
    <property type="match status" value="1"/>
</dbReference>
<dbReference type="AlphaFoldDB" id="A0A2M8ENY0"/>
<evidence type="ECO:0000256" key="1">
    <source>
        <dbReference type="ARBA" id="ARBA00004651"/>
    </source>
</evidence>
<comment type="caution">
    <text evidence="9">The sequence shown here is derived from an EMBL/GenBank/DDBJ whole genome shotgun (WGS) entry which is preliminary data.</text>
</comment>
<evidence type="ECO:0000256" key="3">
    <source>
        <dbReference type="ARBA" id="ARBA00022475"/>
    </source>
</evidence>
<feature type="region of interest" description="Disordered" evidence="7">
    <location>
        <begin position="203"/>
        <end position="232"/>
    </location>
</feature>
<feature type="transmembrane region" description="Helical" evidence="8">
    <location>
        <begin position="241"/>
        <end position="263"/>
    </location>
</feature>
<proteinExistence type="predicted"/>
<dbReference type="InterPro" id="IPR050171">
    <property type="entry name" value="MFS_Transporters"/>
</dbReference>
<gene>
    <name evidence="9" type="ORF">CO057_02765</name>
</gene>
<sequence length="368" mass="41701">MEDPNAKHWGLSRCFVKKSLIVSQALRFFTWTGIAVVSLTPNIPYKGWIAVFLLVLSAPSATMAATILQSANKRFSSRRSRSASFNIWYMVMNLRAMFGGLSVDIVRKTLGMDVSWIFVMGAACAALNIFTALFLIHKTEQVIAEGEETDVEDSNVPKKSGWQTFKELVSQSAFWRFIVLMTSLLGARGLHLHVPGDAHVLGAGNRGRHQREDQPRLPAGTQPDPHRDRAHPVHPPISGKFNVFTILIFFWSIFDQASSTWIYFADNYTTLYFGMAADSLQSLNPILVVVLTPFFIKLWDKIDKMNGKPVHAIDKMMIGFLLVILCMGTMARRRPDRCQHWSQGLKRVGDDRLRHHHPRRTLHQRGRS</sequence>
<dbReference type="Proteomes" id="UP000230251">
    <property type="component" value="Unassembled WGS sequence"/>
</dbReference>
<feature type="transmembrane region" description="Helical" evidence="8">
    <location>
        <begin position="283"/>
        <end position="300"/>
    </location>
</feature>
<dbReference type="Pfam" id="PF00854">
    <property type="entry name" value="PTR2"/>
    <property type="match status" value="1"/>
</dbReference>
<dbReference type="GO" id="GO:0005886">
    <property type="term" value="C:plasma membrane"/>
    <property type="evidence" value="ECO:0007669"/>
    <property type="project" value="UniProtKB-SubCell"/>
</dbReference>
<organism evidence="9 10">
    <name type="scientific">Candidatus Uhrbacteria bacterium CG_4_9_14_0_2_um_filter_41_50</name>
    <dbReference type="NCBI Taxonomy" id="1975031"/>
    <lineage>
        <taxon>Bacteria</taxon>
        <taxon>Candidatus Uhriibacteriota</taxon>
    </lineage>
</organism>
<evidence type="ECO:0000256" key="4">
    <source>
        <dbReference type="ARBA" id="ARBA00022692"/>
    </source>
</evidence>
<dbReference type="GO" id="GO:0022857">
    <property type="term" value="F:transmembrane transporter activity"/>
    <property type="evidence" value="ECO:0007669"/>
    <property type="project" value="InterPro"/>
</dbReference>
<accession>A0A2M8ENY0</accession>
<evidence type="ECO:0000313" key="9">
    <source>
        <dbReference type="EMBL" id="PJC24438.1"/>
    </source>
</evidence>
<dbReference type="EMBL" id="PFSI01000039">
    <property type="protein sequence ID" value="PJC24438.1"/>
    <property type="molecule type" value="Genomic_DNA"/>
</dbReference>
<evidence type="ECO:0000256" key="8">
    <source>
        <dbReference type="SAM" id="Phobius"/>
    </source>
</evidence>
<feature type="transmembrane region" description="Helical" evidence="8">
    <location>
        <begin position="312"/>
        <end position="331"/>
    </location>
</feature>
<evidence type="ECO:0008006" key="11">
    <source>
        <dbReference type="Google" id="ProtNLM"/>
    </source>
</evidence>
<evidence type="ECO:0000313" key="10">
    <source>
        <dbReference type="Proteomes" id="UP000230251"/>
    </source>
</evidence>
<evidence type="ECO:0000256" key="6">
    <source>
        <dbReference type="ARBA" id="ARBA00023136"/>
    </source>
</evidence>
<reference evidence="10" key="1">
    <citation type="submission" date="2017-09" db="EMBL/GenBank/DDBJ databases">
        <title>Depth-based differentiation of microbial function through sediment-hosted aquifers and enrichment of novel symbionts in the deep terrestrial subsurface.</title>
        <authorList>
            <person name="Probst A.J."/>
            <person name="Ladd B."/>
            <person name="Jarett J.K."/>
            <person name="Geller-Mcgrath D.E."/>
            <person name="Sieber C.M.K."/>
            <person name="Emerson J.B."/>
            <person name="Anantharaman K."/>
            <person name="Thomas B.C."/>
            <person name="Malmstrom R."/>
            <person name="Stieglmeier M."/>
            <person name="Klingl A."/>
            <person name="Woyke T."/>
            <person name="Ryan C.M."/>
            <person name="Banfield J.F."/>
        </authorList>
    </citation>
    <scope>NUCLEOTIDE SEQUENCE [LARGE SCALE GENOMIC DNA]</scope>
</reference>